<feature type="domain" description="CP12" evidence="1">
    <location>
        <begin position="30"/>
        <end position="101"/>
    </location>
</feature>
<dbReference type="GO" id="GO:0080153">
    <property type="term" value="P:negative regulation of reductive pentose-phosphate cycle"/>
    <property type="evidence" value="ECO:0007669"/>
    <property type="project" value="TreeGrafter"/>
</dbReference>
<organism evidence="2 3">
    <name type="scientific">Nodularia spumigena UHCC 0039</name>
    <dbReference type="NCBI Taxonomy" id="1914872"/>
    <lineage>
        <taxon>Bacteria</taxon>
        <taxon>Bacillati</taxon>
        <taxon>Cyanobacteriota</taxon>
        <taxon>Cyanophyceae</taxon>
        <taxon>Nostocales</taxon>
        <taxon>Nodulariaceae</taxon>
        <taxon>Nodularia</taxon>
    </lineage>
</organism>
<evidence type="ECO:0000313" key="3">
    <source>
        <dbReference type="Proteomes" id="UP000244056"/>
    </source>
</evidence>
<sequence>MFISLNTGENIMTKTLEAVQSAVNNGTTTLDEAILESIVEARETCNVDGDNSASCAVAWDIVEELQAEKAHQQQQAKHRKTALETYCETHPEAIECLIYDV</sequence>
<dbReference type="KEGG" id="nsp:BMF81_00771"/>
<dbReference type="PANTHER" id="PTHR33921:SF15">
    <property type="entry name" value="CALVIN CYCLE PROTEIN CP12-2, CHLOROPLASTIC"/>
    <property type="match status" value="1"/>
</dbReference>
<dbReference type="Pfam" id="PF02672">
    <property type="entry name" value="CP12"/>
    <property type="match status" value="1"/>
</dbReference>
<accession>A0A2S0Q651</accession>
<dbReference type="InterPro" id="IPR003823">
    <property type="entry name" value="CP12_dom"/>
</dbReference>
<proteinExistence type="predicted"/>
<dbReference type="PANTHER" id="PTHR33921">
    <property type="entry name" value="CALVIN CYCLE PROTEIN CP12-2, CHLOROPLASTIC"/>
    <property type="match status" value="1"/>
</dbReference>
<evidence type="ECO:0000313" key="2">
    <source>
        <dbReference type="EMBL" id="AVZ29838.1"/>
    </source>
</evidence>
<dbReference type="SMART" id="SM01093">
    <property type="entry name" value="CP12"/>
    <property type="match status" value="1"/>
</dbReference>
<dbReference type="Proteomes" id="UP000244056">
    <property type="component" value="Chromosome"/>
</dbReference>
<evidence type="ECO:0000259" key="1">
    <source>
        <dbReference type="SMART" id="SM01093"/>
    </source>
</evidence>
<dbReference type="EMBL" id="CP020114">
    <property type="protein sequence ID" value="AVZ29838.1"/>
    <property type="molecule type" value="Genomic_DNA"/>
</dbReference>
<reference evidence="2 3" key="1">
    <citation type="submission" date="2017-03" db="EMBL/GenBank/DDBJ databases">
        <title>Comparative genomics of the toxic Baltic Sea cyanobacteria Nodularia spumigena UHCC 0039 and its response on varying salinity.</title>
        <authorList>
            <person name="Teikari J.E."/>
        </authorList>
    </citation>
    <scope>NUCLEOTIDE SEQUENCE [LARGE SCALE GENOMIC DNA]</scope>
    <source>
        <strain evidence="2 3">UHCC 0039</strain>
    </source>
</reference>
<dbReference type="InterPro" id="IPR039314">
    <property type="entry name" value="CP12-like"/>
</dbReference>
<protein>
    <recommendedName>
        <fullName evidence="1">CP12 domain-containing protein</fullName>
    </recommendedName>
</protein>
<dbReference type="AlphaFoldDB" id="A0A2S0Q651"/>
<gene>
    <name evidence="2" type="ORF">BMF81_00771</name>
</gene>
<name>A0A2S0Q651_NODSP</name>